<accession>A0A8X6VCA7</accession>
<evidence type="ECO:0000313" key="1">
    <source>
        <dbReference type="EMBL" id="GFY13072.1"/>
    </source>
</evidence>
<proteinExistence type="predicted"/>
<dbReference type="EMBL" id="BMAU01021319">
    <property type="protein sequence ID" value="GFY13072.1"/>
    <property type="molecule type" value="Genomic_DNA"/>
</dbReference>
<gene>
    <name evidence="1" type="ORF">TNCV_666341</name>
</gene>
<organism evidence="1 2">
    <name type="scientific">Trichonephila clavipes</name>
    <name type="common">Golden silk orbweaver</name>
    <name type="synonym">Nephila clavipes</name>
    <dbReference type="NCBI Taxonomy" id="2585209"/>
    <lineage>
        <taxon>Eukaryota</taxon>
        <taxon>Metazoa</taxon>
        <taxon>Ecdysozoa</taxon>
        <taxon>Arthropoda</taxon>
        <taxon>Chelicerata</taxon>
        <taxon>Arachnida</taxon>
        <taxon>Araneae</taxon>
        <taxon>Araneomorphae</taxon>
        <taxon>Entelegynae</taxon>
        <taxon>Araneoidea</taxon>
        <taxon>Nephilidae</taxon>
        <taxon>Trichonephila</taxon>
    </lineage>
</organism>
<name>A0A8X6VCA7_TRICX</name>
<sequence length="98" mass="11069">MGRLSGIRLWDYKRENLENKSKQEVFMEESSKEGTSPRGAVLPDMMMRMNCRHPTSVSWGKLPTRTTQPTSRIGTLTSTFAGLKEDTCTKDSLAADQR</sequence>
<dbReference type="AlphaFoldDB" id="A0A8X6VCA7"/>
<evidence type="ECO:0000313" key="2">
    <source>
        <dbReference type="Proteomes" id="UP000887159"/>
    </source>
</evidence>
<reference evidence="1" key="1">
    <citation type="submission" date="2020-08" db="EMBL/GenBank/DDBJ databases">
        <title>Multicomponent nature underlies the extraordinary mechanical properties of spider dragline silk.</title>
        <authorList>
            <person name="Kono N."/>
            <person name="Nakamura H."/>
            <person name="Mori M."/>
            <person name="Yoshida Y."/>
            <person name="Ohtoshi R."/>
            <person name="Malay A.D."/>
            <person name="Moran D.A.P."/>
            <person name="Tomita M."/>
            <person name="Numata K."/>
            <person name="Arakawa K."/>
        </authorList>
    </citation>
    <scope>NUCLEOTIDE SEQUENCE</scope>
</reference>
<comment type="caution">
    <text evidence="1">The sequence shown here is derived from an EMBL/GenBank/DDBJ whole genome shotgun (WGS) entry which is preliminary data.</text>
</comment>
<keyword evidence="2" id="KW-1185">Reference proteome</keyword>
<dbReference type="Proteomes" id="UP000887159">
    <property type="component" value="Unassembled WGS sequence"/>
</dbReference>
<protein>
    <submittedName>
        <fullName evidence="1">Uncharacterized protein</fullName>
    </submittedName>
</protein>